<name>A0A8J5XJE7_DIALT</name>
<feature type="transmembrane region" description="Helical" evidence="1">
    <location>
        <begin position="79"/>
        <end position="97"/>
    </location>
</feature>
<organism evidence="2 3">
    <name type="scientific">Diacronema lutheri</name>
    <name type="common">Unicellular marine alga</name>
    <name type="synonym">Monochrysis lutheri</name>
    <dbReference type="NCBI Taxonomy" id="2081491"/>
    <lineage>
        <taxon>Eukaryota</taxon>
        <taxon>Haptista</taxon>
        <taxon>Haptophyta</taxon>
        <taxon>Pavlovophyceae</taxon>
        <taxon>Pavlovales</taxon>
        <taxon>Pavlovaceae</taxon>
        <taxon>Diacronema</taxon>
    </lineage>
</organism>
<reference evidence="2" key="1">
    <citation type="submission" date="2021-05" db="EMBL/GenBank/DDBJ databases">
        <title>The genome of the haptophyte Pavlova lutheri (Diacronema luteri, Pavlovales) - a model for lipid biosynthesis in eukaryotic algae.</title>
        <authorList>
            <person name="Hulatt C.J."/>
            <person name="Posewitz M.C."/>
        </authorList>
    </citation>
    <scope>NUCLEOTIDE SEQUENCE</scope>
    <source>
        <strain evidence="2">NIVA-4/92</strain>
    </source>
</reference>
<gene>
    <name evidence="2" type="ORF">KFE25_009903</name>
</gene>
<dbReference type="AlphaFoldDB" id="A0A8J5XJE7"/>
<feature type="transmembrane region" description="Helical" evidence="1">
    <location>
        <begin position="118"/>
        <end position="137"/>
    </location>
</feature>
<dbReference type="EMBL" id="JAGTXO010000012">
    <property type="protein sequence ID" value="KAG8464535.1"/>
    <property type="molecule type" value="Genomic_DNA"/>
</dbReference>
<accession>A0A8J5XJE7</accession>
<sequence length="139" mass="14573">MATSDGVLTALMPVSALVSAAALMLGGVGMAPYSAAFSLLWAIKNWARGPLKRDAGLFTFALYLAAVGTRASARWRAGCAFVLAANFGVPALVILAAPAKTTARKLRKGEAWAHVFRAYLGAMCMYWSVVGVLHVRASA</sequence>
<proteinExistence type="predicted"/>
<keyword evidence="3" id="KW-1185">Reference proteome</keyword>
<keyword evidence="1" id="KW-0472">Membrane</keyword>
<evidence type="ECO:0000313" key="2">
    <source>
        <dbReference type="EMBL" id="KAG8464535.1"/>
    </source>
</evidence>
<evidence type="ECO:0000313" key="3">
    <source>
        <dbReference type="Proteomes" id="UP000751190"/>
    </source>
</evidence>
<keyword evidence="1" id="KW-1133">Transmembrane helix</keyword>
<protein>
    <submittedName>
        <fullName evidence="2">Uncharacterized protein</fullName>
    </submittedName>
</protein>
<dbReference type="Proteomes" id="UP000751190">
    <property type="component" value="Unassembled WGS sequence"/>
</dbReference>
<evidence type="ECO:0000256" key="1">
    <source>
        <dbReference type="SAM" id="Phobius"/>
    </source>
</evidence>
<comment type="caution">
    <text evidence="2">The sequence shown here is derived from an EMBL/GenBank/DDBJ whole genome shotgun (WGS) entry which is preliminary data.</text>
</comment>
<keyword evidence="1" id="KW-0812">Transmembrane</keyword>
<feature type="transmembrane region" description="Helical" evidence="1">
    <location>
        <begin position="20"/>
        <end position="43"/>
    </location>
</feature>